<comment type="caution">
    <text evidence="17">The sequence shown here is derived from an EMBL/GenBank/DDBJ whole genome shotgun (WGS) entry which is preliminary data.</text>
</comment>
<keyword evidence="9 15" id="KW-0256">Endoplasmic reticulum</keyword>
<evidence type="ECO:0000256" key="7">
    <source>
        <dbReference type="ARBA" id="ARBA00022692"/>
    </source>
</evidence>
<dbReference type="UniPathway" id="UPA00378"/>
<feature type="domain" description="MIR" evidence="16">
    <location>
        <begin position="368"/>
        <end position="427"/>
    </location>
</feature>
<evidence type="ECO:0000313" key="18">
    <source>
        <dbReference type="Proteomes" id="UP000536275"/>
    </source>
</evidence>
<dbReference type="Proteomes" id="UP000536275">
    <property type="component" value="Unassembled WGS sequence"/>
</dbReference>
<feature type="transmembrane region" description="Helical" evidence="15">
    <location>
        <begin position="118"/>
        <end position="139"/>
    </location>
</feature>
<dbReference type="Pfam" id="PF16192">
    <property type="entry name" value="PMT_4TMC"/>
    <property type="match status" value="1"/>
</dbReference>
<evidence type="ECO:0000256" key="15">
    <source>
        <dbReference type="RuleBase" id="RU367007"/>
    </source>
</evidence>
<dbReference type="EC" id="2.4.1.109" evidence="4 15"/>
<comment type="catalytic activity">
    <reaction evidence="13 15">
        <text>a di-trans,poly-cis-dolichyl beta-D-mannosyl phosphate + L-threonyl-[protein] = 3-O-(alpha-D-mannosyl)-L-threonyl-[protein] + a di-trans,poly-cis-dolichyl phosphate + H(+)</text>
        <dbReference type="Rhea" id="RHEA:53396"/>
        <dbReference type="Rhea" id="RHEA-COMP:11060"/>
        <dbReference type="Rhea" id="RHEA-COMP:13547"/>
        <dbReference type="Rhea" id="RHEA-COMP:19498"/>
        <dbReference type="Rhea" id="RHEA-COMP:19501"/>
        <dbReference type="ChEBI" id="CHEBI:15378"/>
        <dbReference type="ChEBI" id="CHEBI:30013"/>
        <dbReference type="ChEBI" id="CHEBI:57683"/>
        <dbReference type="ChEBI" id="CHEBI:58211"/>
        <dbReference type="ChEBI" id="CHEBI:137323"/>
        <dbReference type="EC" id="2.4.1.109"/>
    </reaction>
</comment>
<dbReference type="InterPro" id="IPR003342">
    <property type="entry name" value="ArnT-like_N"/>
</dbReference>
<evidence type="ECO:0000259" key="16">
    <source>
        <dbReference type="PROSITE" id="PS50919"/>
    </source>
</evidence>
<evidence type="ECO:0000256" key="9">
    <source>
        <dbReference type="ARBA" id="ARBA00022824"/>
    </source>
</evidence>
<evidence type="ECO:0000256" key="5">
    <source>
        <dbReference type="ARBA" id="ARBA00022676"/>
    </source>
</evidence>
<evidence type="ECO:0000256" key="8">
    <source>
        <dbReference type="ARBA" id="ARBA00022737"/>
    </source>
</evidence>
<dbReference type="Gene3D" id="2.80.10.50">
    <property type="match status" value="1"/>
</dbReference>
<feature type="transmembrane region" description="Helical" evidence="15">
    <location>
        <begin position="577"/>
        <end position="599"/>
    </location>
</feature>
<dbReference type="EMBL" id="JABWAD010000052">
    <property type="protein sequence ID" value="KAF6068707.1"/>
    <property type="molecule type" value="Genomic_DNA"/>
</dbReference>
<evidence type="ECO:0000256" key="4">
    <source>
        <dbReference type="ARBA" id="ARBA00012839"/>
    </source>
</evidence>
<dbReference type="InterPro" id="IPR016093">
    <property type="entry name" value="MIR_motif"/>
</dbReference>
<evidence type="ECO:0000256" key="11">
    <source>
        <dbReference type="ARBA" id="ARBA00023136"/>
    </source>
</evidence>
<accession>A0A8H6BXW0</accession>
<dbReference type="PANTHER" id="PTHR10050">
    <property type="entry name" value="DOLICHYL-PHOSPHATE-MANNOSE--PROTEIN MANNOSYLTRANSFERASE"/>
    <property type="match status" value="1"/>
</dbReference>
<comment type="pathway">
    <text evidence="2 15">Protein modification; protein glycosylation.</text>
</comment>
<evidence type="ECO:0000256" key="3">
    <source>
        <dbReference type="ARBA" id="ARBA00007222"/>
    </source>
</evidence>
<feature type="transmembrane region" description="Helical" evidence="15">
    <location>
        <begin position="221"/>
        <end position="241"/>
    </location>
</feature>
<feature type="transmembrane region" description="Helical" evidence="15">
    <location>
        <begin position="197"/>
        <end position="215"/>
    </location>
</feature>
<keyword evidence="12" id="KW-0325">Glycoprotein</keyword>
<feature type="transmembrane region" description="Helical" evidence="15">
    <location>
        <begin position="35"/>
        <end position="53"/>
    </location>
</feature>
<dbReference type="Pfam" id="PF02815">
    <property type="entry name" value="MIR"/>
    <property type="match status" value="1"/>
</dbReference>
<feature type="domain" description="MIR" evidence="16">
    <location>
        <begin position="439"/>
        <end position="495"/>
    </location>
</feature>
<name>A0A8H6BXW0_CANAX</name>
<dbReference type="SMART" id="SM00472">
    <property type="entry name" value="MIR"/>
    <property type="match status" value="3"/>
</dbReference>
<feature type="transmembrane region" description="Helical" evidence="15">
    <location>
        <begin position="146"/>
        <end position="162"/>
    </location>
</feature>
<feature type="transmembrane region" description="Helical" evidence="15">
    <location>
        <begin position="253"/>
        <end position="275"/>
    </location>
</feature>
<evidence type="ECO:0000313" key="17">
    <source>
        <dbReference type="EMBL" id="KAF6068707.1"/>
    </source>
</evidence>
<dbReference type="InterPro" id="IPR032421">
    <property type="entry name" value="PMT_4TMC"/>
</dbReference>
<proteinExistence type="inferred from homology"/>
<feature type="domain" description="MIR" evidence="16">
    <location>
        <begin position="303"/>
        <end position="356"/>
    </location>
</feature>
<dbReference type="InterPro" id="IPR027005">
    <property type="entry name" value="PMT-like"/>
</dbReference>
<dbReference type="SMR" id="A0A8H6BXW0"/>
<keyword evidence="5 15" id="KW-0328">Glycosyltransferase</keyword>
<dbReference type="Pfam" id="PF02366">
    <property type="entry name" value="PMT"/>
    <property type="match status" value="1"/>
</dbReference>
<dbReference type="PROSITE" id="PS50919">
    <property type="entry name" value="MIR"/>
    <property type="match status" value="3"/>
</dbReference>
<evidence type="ECO:0000256" key="14">
    <source>
        <dbReference type="ARBA" id="ARBA00045102"/>
    </source>
</evidence>
<dbReference type="GO" id="GO:0004169">
    <property type="term" value="F:dolichyl-phosphate-mannose-protein mannosyltransferase activity"/>
    <property type="evidence" value="ECO:0007669"/>
    <property type="project" value="UniProtKB-UniRule"/>
</dbReference>
<keyword evidence="6 15" id="KW-0808">Transferase</keyword>
<comment type="subcellular location">
    <subcellularLocation>
        <location evidence="1 15">Endoplasmic reticulum membrane</location>
        <topology evidence="1 15">Multi-pass membrane protein</topology>
    </subcellularLocation>
</comment>
<keyword evidence="8" id="KW-0677">Repeat</keyword>
<comment type="function">
    <text evidence="15">Transfers mannose from Dol-P-mannose to Ser or Thr residues on proteins.</text>
</comment>
<keyword evidence="10 15" id="KW-1133">Transmembrane helix</keyword>
<keyword evidence="11 15" id="KW-0472">Membrane</keyword>
<protein>
    <recommendedName>
        <fullName evidence="4 15">Dolichyl-phosphate-mannose--protein mannosyltransferase</fullName>
        <ecNumber evidence="4 15">2.4.1.109</ecNumber>
    </recommendedName>
</protein>
<evidence type="ECO:0000256" key="2">
    <source>
        <dbReference type="ARBA" id="ARBA00004922"/>
    </source>
</evidence>
<dbReference type="InterPro" id="IPR036300">
    <property type="entry name" value="MIR_dom_sf"/>
</dbReference>
<keyword evidence="7 15" id="KW-0812">Transmembrane</keyword>
<dbReference type="CDD" id="cd23286">
    <property type="entry name" value="beta-trefoil_MIR_PMT7-like"/>
    <property type="match status" value="1"/>
</dbReference>
<reference evidence="17 18" key="1">
    <citation type="submission" date="2020-03" db="EMBL/GenBank/DDBJ databases">
        <title>FDA dAtabase for Regulatory Grade micrObial Sequences (FDA-ARGOS): Supporting development and validation of Infectious Disease Dx tests.</title>
        <authorList>
            <person name="Campos J."/>
            <person name="Goldberg B."/>
            <person name="Tallon L."/>
            <person name="Sadzewicz L."/>
            <person name="Vavikolanu K."/>
            <person name="Mehta A."/>
            <person name="Aluvathingal J."/>
            <person name="Nadendla S."/>
            <person name="Nandy P."/>
            <person name="Geyer C."/>
            <person name="Yan Y."/>
            <person name="Sichtig H."/>
        </authorList>
    </citation>
    <scope>NUCLEOTIDE SEQUENCE [LARGE SCALE GENOMIC DNA]</scope>
    <source>
        <strain evidence="17 18">FDAARGOS_656</strain>
    </source>
</reference>
<feature type="transmembrane region" description="Helical" evidence="15">
    <location>
        <begin position="649"/>
        <end position="666"/>
    </location>
</feature>
<comment type="catalytic activity">
    <reaction evidence="14 15">
        <text>a di-trans,poly-cis-dolichyl beta-D-mannosyl phosphate + L-seryl-[protein] = 3-O-(alpha-D-mannosyl)-L-seryl-[protein] + a di-trans,poly-cis-dolichyl phosphate + H(+)</text>
        <dbReference type="Rhea" id="RHEA:17377"/>
        <dbReference type="Rhea" id="RHEA-COMP:9863"/>
        <dbReference type="Rhea" id="RHEA-COMP:13546"/>
        <dbReference type="Rhea" id="RHEA-COMP:19498"/>
        <dbReference type="Rhea" id="RHEA-COMP:19501"/>
        <dbReference type="ChEBI" id="CHEBI:15378"/>
        <dbReference type="ChEBI" id="CHEBI:29999"/>
        <dbReference type="ChEBI" id="CHEBI:57683"/>
        <dbReference type="ChEBI" id="CHEBI:58211"/>
        <dbReference type="ChEBI" id="CHEBI:137321"/>
        <dbReference type="EC" id="2.4.1.109"/>
    </reaction>
</comment>
<dbReference type="GO" id="GO:0005789">
    <property type="term" value="C:endoplasmic reticulum membrane"/>
    <property type="evidence" value="ECO:0007669"/>
    <property type="project" value="UniProtKB-SubCell"/>
</dbReference>
<evidence type="ECO:0000256" key="1">
    <source>
        <dbReference type="ARBA" id="ARBA00004477"/>
    </source>
</evidence>
<evidence type="ECO:0000256" key="10">
    <source>
        <dbReference type="ARBA" id="ARBA00022989"/>
    </source>
</evidence>
<feature type="transmembrane region" description="Helical" evidence="15">
    <location>
        <begin position="673"/>
        <end position="694"/>
    </location>
</feature>
<comment type="similarity">
    <text evidence="3 15">Belongs to the glycosyltransferase 39 family.</text>
</comment>
<gene>
    <name evidence="17" type="primary">PMT5</name>
    <name evidence="17" type="ORF">FOB64_003897</name>
</gene>
<dbReference type="SUPFAM" id="SSF82109">
    <property type="entry name" value="MIR domain"/>
    <property type="match status" value="1"/>
</dbReference>
<dbReference type="AlphaFoldDB" id="A0A8H6BXW0"/>
<dbReference type="PANTHER" id="PTHR10050:SF50">
    <property type="entry name" value="DOLICHYL-PHOSPHATE-MANNOSE--PROTEIN MANNOSYLTRANSFERASE 1-RELATED"/>
    <property type="match status" value="1"/>
</dbReference>
<evidence type="ECO:0000256" key="13">
    <source>
        <dbReference type="ARBA" id="ARBA00045085"/>
    </source>
</evidence>
<evidence type="ECO:0000256" key="6">
    <source>
        <dbReference type="ARBA" id="ARBA00022679"/>
    </source>
</evidence>
<organism evidence="17 18">
    <name type="scientific">Candida albicans</name>
    <name type="common">Yeast</name>
    <dbReference type="NCBI Taxonomy" id="5476"/>
    <lineage>
        <taxon>Eukaryota</taxon>
        <taxon>Fungi</taxon>
        <taxon>Dikarya</taxon>
        <taxon>Ascomycota</taxon>
        <taxon>Saccharomycotina</taxon>
        <taxon>Pichiomycetes</taxon>
        <taxon>Debaryomycetaceae</taxon>
        <taxon>Candida/Lodderomyces clade</taxon>
        <taxon>Candida</taxon>
    </lineage>
</organism>
<sequence length="725" mass="84506">MTKELPSGYFQGPFRPYKTFQPSLTERPLSKFEQFAVFSILLISLIRLYKLYIPDRVVFDEIHLIKYIKNYYDGSIFVDIHPPLGKLIYFYITKLFSFDKDFQIDIIGDLYPEDFPYLWLRLFSGICGIGHVLLTFFTLRITCNSVISIVITILICLENSMVTVSRLILLEGPSLFVQSLVIYNYKAFTTRIPFTGCWYFNLFVTGIALGLNISLKISGLFTFAWVGILTCVQLWEILGDLRISIWQFIKHLVLRVVAFIMVPLTIYCSVFYIHFENLPNEGPGSGFLTPHFRSTLDDYQQQPLQVLYGSTITIKHNALEKYLHSHDLTYPRGSNLQQVTLYDFPDVNNEWVIETKQKYNEEKLMTDQREVKDGDVVRLYHKATGHYLHVNDIRPPISEHEYSYEVNGNETRGLLGNEDYEFKIRMLVKKPHAENDLPLIKLRTTETIFQLIHQATRCNLMSHEQKLPDWGEYQNEVLCVKEPTIPNTLWYVESSSHPLLKDTKKLKTFPKFSFWSKLIETHKVMFNLNKGFTNPHPYASKPLDWPLLSRGIAFFSNYNLKSIDEESSLIYYLGNVAIYYSVFFVGLIAIFKCAIYSFIKLNPYASPPSSSKSSPYANFYNNSWPYLVGWFINYIPYCLMSRNLYLHHYLSALNFGILLLSQYLNYRVAKNKIIGGIITATIFVSAIYCFYEFIPITYGLPWTLDQCNSHKWFPNWDIDCMTYTG</sequence>
<evidence type="ECO:0000256" key="12">
    <source>
        <dbReference type="ARBA" id="ARBA00023180"/>
    </source>
</evidence>